<evidence type="ECO:0000256" key="1">
    <source>
        <dbReference type="ARBA" id="ARBA00023002"/>
    </source>
</evidence>
<dbReference type="PANTHER" id="PTHR43476">
    <property type="entry name" value="3-(3-HYDROXY-PHENYL)PROPIONATE/3-HYDROXYCINNAMIC ACID HYDROXYLASE"/>
    <property type="match status" value="1"/>
</dbReference>
<dbReference type="Gene3D" id="3.50.50.60">
    <property type="entry name" value="FAD/NAD(P)-binding domain"/>
    <property type="match status" value="1"/>
</dbReference>
<keyword evidence="4" id="KW-0503">Monooxygenase</keyword>
<evidence type="ECO:0000313" key="4">
    <source>
        <dbReference type="EMBL" id="SEC31549.1"/>
    </source>
</evidence>
<gene>
    <name evidence="4" type="ORF">SAMN04489793_1999</name>
</gene>
<evidence type="ECO:0000256" key="2">
    <source>
        <dbReference type="ARBA" id="ARBA00023027"/>
    </source>
</evidence>
<keyword evidence="1" id="KW-0560">Oxidoreductase</keyword>
<protein>
    <submittedName>
        <fullName evidence="4">Anthraniloyl-CoA monooxygenase</fullName>
    </submittedName>
</protein>
<dbReference type="Proteomes" id="UP000182241">
    <property type="component" value="Unassembled WGS sequence"/>
</dbReference>
<dbReference type="AlphaFoldDB" id="A0A1H4RI54"/>
<dbReference type="STRING" id="57704.SAMN04489793_1999"/>
<dbReference type="OrthoDB" id="3169239at2"/>
<feature type="domain" description="FAD-binding" evidence="3">
    <location>
        <begin position="133"/>
        <end position="331"/>
    </location>
</feature>
<evidence type="ECO:0000313" key="5">
    <source>
        <dbReference type="Proteomes" id="UP000182241"/>
    </source>
</evidence>
<dbReference type="EMBL" id="FNSA01000003">
    <property type="protein sequence ID" value="SEC31549.1"/>
    <property type="molecule type" value="Genomic_DNA"/>
</dbReference>
<dbReference type="RefSeq" id="WP_068742272.1">
    <property type="nucleotide sequence ID" value="NZ_CBDRGN010000001.1"/>
</dbReference>
<accession>A0A1H4RI54</accession>
<dbReference type="InterPro" id="IPR050631">
    <property type="entry name" value="PheA/TfdB_FAD_monoxygenase"/>
</dbReference>
<name>A0A1H4RI54_TSUTY</name>
<dbReference type="PRINTS" id="PR00420">
    <property type="entry name" value="RNGMNOXGNASE"/>
</dbReference>
<evidence type="ECO:0000259" key="3">
    <source>
        <dbReference type="Pfam" id="PF01494"/>
    </source>
</evidence>
<proteinExistence type="predicted"/>
<organism evidence="4 5">
    <name type="scientific">Tsukamurella tyrosinosolvens</name>
    <dbReference type="NCBI Taxonomy" id="57704"/>
    <lineage>
        <taxon>Bacteria</taxon>
        <taxon>Bacillati</taxon>
        <taxon>Actinomycetota</taxon>
        <taxon>Actinomycetes</taxon>
        <taxon>Mycobacteriales</taxon>
        <taxon>Tsukamurellaceae</taxon>
        <taxon>Tsukamurella</taxon>
    </lineage>
</organism>
<keyword evidence="2" id="KW-0520">NAD</keyword>
<keyword evidence="5" id="KW-1185">Reference proteome</keyword>
<reference evidence="5" key="1">
    <citation type="submission" date="2016-10" db="EMBL/GenBank/DDBJ databases">
        <authorList>
            <person name="Varghese N."/>
            <person name="Submissions S."/>
        </authorList>
    </citation>
    <scope>NUCLEOTIDE SEQUENCE [LARGE SCALE GENOMIC DNA]</scope>
    <source>
        <strain evidence="5">DSM 44234</strain>
    </source>
</reference>
<dbReference type="GO" id="GO:0004497">
    <property type="term" value="F:monooxygenase activity"/>
    <property type="evidence" value="ECO:0007669"/>
    <property type="project" value="UniProtKB-KW"/>
</dbReference>
<dbReference type="InterPro" id="IPR036188">
    <property type="entry name" value="FAD/NAD-bd_sf"/>
</dbReference>
<dbReference type="PANTHER" id="PTHR43476:SF4">
    <property type="entry name" value="BLR0106 PROTEIN"/>
    <property type="match status" value="1"/>
</dbReference>
<dbReference type="GO" id="GO:0071949">
    <property type="term" value="F:FAD binding"/>
    <property type="evidence" value="ECO:0007669"/>
    <property type="project" value="InterPro"/>
</dbReference>
<dbReference type="SUPFAM" id="SSF51905">
    <property type="entry name" value="FAD/NAD(P)-binding domain"/>
    <property type="match status" value="1"/>
</dbReference>
<dbReference type="InterPro" id="IPR002938">
    <property type="entry name" value="FAD-bd"/>
</dbReference>
<dbReference type="Pfam" id="PF01494">
    <property type="entry name" value="FAD_binding_3"/>
    <property type="match status" value="1"/>
</dbReference>
<sequence>MTTRTTPGRTVAIIGGGPAGLAAGRLIKLADPNALVTVYERTDSSSETFGFGVGLTEATMSNLAKVDPQTADRMREVSHGGHSLVLRTDAGDVGLHGARNLAIGRAALLEVLTKAALEVGVEIRSGVKAGLDDVSADVIVAADGARSAVRDAVADGLGVHVEYGRLHFMWCGTDFAVDNANFTWRGEGDELFVVHAYPYADDRSTFLIEADDITWEAAGLAANAAATPAGESDTASLKHLERVFARELNGGELLANRTRWAQFPTVTLDRWSTGNVVLIGDAAHTAHYTIGSGTKLAIEDSIALAAALAAHADTDAAFAAYEAARRPSVQRFKHLAARSQNWWTSFRDRAGAAPEATALSYMTRAGNLGIEHYAAEFPEAATVALRGLGAEPSADWSSVDDWVLDLPLETEALRAPSKVIGVEALQEATRVAWNGGAAWEAGHDAFVADAATAPGPVVVVGGPSDPAAVGARIDLAERIRWAGKTVVVEVPDSLRAEAAAAVAVGRADAVVFTA</sequence>
<dbReference type="Gene3D" id="3.30.9.20">
    <property type="match status" value="1"/>
</dbReference>